<dbReference type="EMBL" id="CAMXCT020004445">
    <property type="protein sequence ID" value="CAL1162386.1"/>
    <property type="molecule type" value="Genomic_DNA"/>
</dbReference>
<dbReference type="InterPro" id="IPR016024">
    <property type="entry name" value="ARM-type_fold"/>
</dbReference>
<dbReference type="EMBL" id="CAMXCT010004445">
    <property type="protein sequence ID" value="CAI4009011.1"/>
    <property type="molecule type" value="Genomic_DNA"/>
</dbReference>
<evidence type="ECO:0000313" key="4">
    <source>
        <dbReference type="EMBL" id="CAL1162386.1"/>
    </source>
</evidence>
<name>A0A9P1GCJ0_9DINO</name>
<comment type="caution">
    <text evidence="3">The sequence shown here is derived from an EMBL/GenBank/DDBJ whole genome shotgun (WGS) entry which is preliminary data.</text>
</comment>
<dbReference type="OrthoDB" id="10267881at2759"/>
<dbReference type="PANTHER" id="PTHR22895">
    <property type="entry name" value="ARMADILLO REPEAT-CONTAINING PROTEIN 6"/>
    <property type="match status" value="1"/>
</dbReference>
<protein>
    <submittedName>
        <fullName evidence="5">Sodium/calcium exchanger 1</fullName>
    </submittedName>
</protein>
<dbReference type="InterPro" id="IPR056597">
    <property type="entry name" value="ARM_LRRK2"/>
</dbReference>
<evidence type="ECO:0000259" key="2">
    <source>
        <dbReference type="Pfam" id="PF23744"/>
    </source>
</evidence>
<reference evidence="3" key="1">
    <citation type="submission" date="2022-10" db="EMBL/GenBank/DDBJ databases">
        <authorList>
            <person name="Chen Y."/>
            <person name="Dougan E. K."/>
            <person name="Chan C."/>
            <person name="Rhodes N."/>
            <person name="Thang M."/>
        </authorList>
    </citation>
    <scope>NUCLEOTIDE SEQUENCE</scope>
</reference>
<dbReference type="SUPFAM" id="SSF48371">
    <property type="entry name" value="ARM repeat"/>
    <property type="match status" value="2"/>
</dbReference>
<keyword evidence="1" id="KW-0677">Repeat</keyword>
<dbReference type="AlphaFoldDB" id="A0A9P1GCJ0"/>
<evidence type="ECO:0000313" key="6">
    <source>
        <dbReference type="Proteomes" id="UP001152797"/>
    </source>
</evidence>
<dbReference type="InterPro" id="IPR000225">
    <property type="entry name" value="Armadillo"/>
</dbReference>
<dbReference type="Pfam" id="PF23744">
    <property type="entry name" value="ARM_LRRK2"/>
    <property type="match status" value="1"/>
</dbReference>
<sequence length="1224" mass="131143">MADLSAVLEVLRQRHEADLQAWGCAALRNLTEEGGADFRQKALEHGALELVLYALERHEAVAQVQECGLAALSGFAKGESHDSVAAGGSNGLRLALKAVKEHSAHEEVCRWALSALSELLRCEKMAEELGKYSFLDLISFAMQRHPHAAQVQACGMAFLGRFCLKSDATRVAAVDKATRGLVFNAMEAHLGAVEVQACGSSAIGAFVLRGGHQRSMAESRAPELLLEAMRQHGSNATVQEKAANALRLVVGSDGSVALRLGAAEVLVSALRLHTAERVLSACLATLQSLTASPAPVAKQFGFAVLAPKTPRECDAELLMQILRRYPDSSILDPALALLWGTLEKEGISDAASAVHLAAGALDAAAPKTVTLAAAVLSHAADAAQSAVPGKVGKQLLRVIKLHPQNRMLQERAWEALLTVLRCLGVAAAAVDMASMLRNLVETMKRHPGPLQRIACDIMTLCCLPDMSGDETSNASREQLLELEAQQVIADAMRKNLEVTELQDSACASLQRLAMTEARLGGTEDALLRALEAQPNSQDVQIRALDLLSAFALRGCRLVLLPAVPLALRALRSYGQESPGLAEVSVRLLLRMLDDSAAPIEGPEAMEGIARRVLDFLDEGPSLASRTLLRRLARDSHDVCTRLLAANGVPPAAEADAPVLLTLQLLTQLALRRAARASLRGCAAVKCKALEALRLKELDMESEFRDALTACGEAAKVPAASGGAEDEAVPEVLELLLEQLEARRNQGISPGNGFLTVQNLLCGSSADAKVRRQQLLQRGLLRHMAVAAAHSMASTQSLAAQETAQRMQLETILMICLHTLGSCCDPNDQDLLPEEVLSMLISGLGTGWALEVRERACFLLCYLANSNQKVKDTLLAGGASLWKSLLEVLKDHLASEVDGNDGSEDEEILLELNLPDGSGGSDSLSAPLRAMQLREAELLLEAMQALPFEARVQVTACTTLRRLALLAMSALATPDTGRPSSAQCLALVQRLPRGMANTVQAMKQHERSDEVQRAAVLALQALTRLCSSLEGEDVAIQRVVDLETVPILARALRNYPEDPQMQERGLDVLRLLSTRRDAVTQQLCRDETFVPAVVEAMNLNISKPKIQEYGLSLLAEVGWQGVEQQRVVLSQLGVETVVRALKAFPNSGDVQTVGLAAVQAITSDNEECRVKFFSLCEILEIVLQAMGNFPLLEGVQAFGCAALISLAHSRSERVGALADLNGALG</sequence>
<evidence type="ECO:0000256" key="1">
    <source>
        <dbReference type="ARBA" id="ARBA00022737"/>
    </source>
</evidence>
<accession>A0A9P1GCJ0</accession>
<dbReference type="EMBL" id="CAMXCT030004445">
    <property type="protein sequence ID" value="CAL4796323.1"/>
    <property type="molecule type" value="Genomic_DNA"/>
</dbReference>
<dbReference type="SMART" id="SM00185">
    <property type="entry name" value="ARM"/>
    <property type="match status" value="7"/>
</dbReference>
<dbReference type="Proteomes" id="UP001152797">
    <property type="component" value="Unassembled WGS sequence"/>
</dbReference>
<organism evidence="3">
    <name type="scientific">Cladocopium goreaui</name>
    <dbReference type="NCBI Taxonomy" id="2562237"/>
    <lineage>
        <taxon>Eukaryota</taxon>
        <taxon>Sar</taxon>
        <taxon>Alveolata</taxon>
        <taxon>Dinophyceae</taxon>
        <taxon>Suessiales</taxon>
        <taxon>Symbiodiniaceae</taxon>
        <taxon>Cladocopium</taxon>
    </lineage>
</organism>
<evidence type="ECO:0000313" key="5">
    <source>
        <dbReference type="EMBL" id="CAL4796323.1"/>
    </source>
</evidence>
<dbReference type="PANTHER" id="PTHR22895:SF0">
    <property type="entry name" value="ARMADILLO REPEAT-CONTAINING PROTEIN 6"/>
    <property type="match status" value="1"/>
</dbReference>
<dbReference type="InterPro" id="IPR011989">
    <property type="entry name" value="ARM-like"/>
</dbReference>
<feature type="domain" description="LRRK2 ARM repeat" evidence="2">
    <location>
        <begin position="998"/>
        <end position="1169"/>
    </location>
</feature>
<keyword evidence="6" id="KW-1185">Reference proteome</keyword>
<evidence type="ECO:0000313" key="3">
    <source>
        <dbReference type="EMBL" id="CAI4009011.1"/>
    </source>
</evidence>
<dbReference type="Gene3D" id="1.25.10.10">
    <property type="entry name" value="Leucine-rich Repeat Variant"/>
    <property type="match status" value="3"/>
</dbReference>
<proteinExistence type="predicted"/>
<gene>
    <name evidence="3" type="ORF">C1SCF055_LOCUS34399</name>
</gene>
<reference evidence="4" key="2">
    <citation type="submission" date="2024-04" db="EMBL/GenBank/DDBJ databases">
        <authorList>
            <person name="Chen Y."/>
            <person name="Shah S."/>
            <person name="Dougan E. K."/>
            <person name="Thang M."/>
            <person name="Chan C."/>
        </authorList>
    </citation>
    <scope>NUCLEOTIDE SEQUENCE [LARGE SCALE GENOMIC DNA]</scope>
</reference>